<protein>
    <submittedName>
        <fullName evidence="1">Uncharacterized protein</fullName>
    </submittedName>
</protein>
<dbReference type="EMBL" id="JBFMKM010000008">
    <property type="protein sequence ID" value="KAL1304693.1"/>
    <property type="molecule type" value="Genomic_DNA"/>
</dbReference>
<dbReference type="Proteomes" id="UP001562354">
    <property type="component" value="Unassembled WGS sequence"/>
</dbReference>
<dbReference type="GeneID" id="95977346"/>
<name>A0ABR3PEW3_9PEZI</name>
<keyword evidence="2" id="KW-1185">Reference proteome</keyword>
<organism evidence="1 2">
    <name type="scientific">Neodothiora populina</name>
    <dbReference type="NCBI Taxonomy" id="2781224"/>
    <lineage>
        <taxon>Eukaryota</taxon>
        <taxon>Fungi</taxon>
        <taxon>Dikarya</taxon>
        <taxon>Ascomycota</taxon>
        <taxon>Pezizomycotina</taxon>
        <taxon>Dothideomycetes</taxon>
        <taxon>Dothideomycetidae</taxon>
        <taxon>Dothideales</taxon>
        <taxon>Dothioraceae</taxon>
        <taxon>Neodothiora</taxon>
    </lineage>
</organism>
<evidence type="ECO:0000313" key="1">
    <source>
        <dbReference type="EMBL" id="KAL1304693.1"/>
    </source>
</evidence>
<dbReference type="RefSeq" id="XP_069200968.1">
    <property type="nucleotide sequence ID" value="XM_069348102.1"/>
</dbReference>
<comment type="caution">
    <text evidence="1">The sequence shown here is derived from an EMBL/GenBank/DDBJ whole genome shotgun (WGS) entry which is preliminary data.</text>
</comment>
<sequence>MTKMHQHDDLITYVQERAIGWLDERPDIWVDLNTGFGPSFRWLLHEYEPAWPELLYREQQELCADGLTWRLTKKRSPPLGVKKLDKGDDKRLKDYISTLVSYHLNDFEKACFDGEDPFKIKVTGLLCTLYRRLRYDSQHGALRDALTSIFKMLAATLIMDHTIDIDDAGRDQTLTRLSGHNDPAAYSQRVSPWMASMQLKYYFARIRHDHYNDILGRLQQILHNPVKMYPRICALILILALGLVLEECQQLLLFQAEGRLSRGEEKDEWVARNKARQQCAEIDGAFSHIKNIFHCRYATGRNTQQADIRTWLNSSKDPWEKGFLRSLIDLCDEHRDHLKNRESLDLGSASNDNHSSRLLARFLLSVT</sequence>
<reference evidence="1 2" key="1">
    <citation type="submission" date="2024-07" db="EMBL/GenBank/DDBJ databases">
        <title>Draft sequence of the Neodothiora populina.</title>
        <authorList>
            <person name="Drown D.D."/>
            <person name="Schuette U.S."/>
            <person name="Buechlein A.B."/>
            <person name="Rusch D.R."/>
            <person name="Winton L.W."/>
            <person name="Adams G.A."/>
        </authorList>
    </citation>
    <scope>NUCLEOTIDE SEQUENCE [LARGE SCALE GENOMIC DNA]</scope>
    <source>
        <strain evidence="1 2">CPC 39397</strain>
    </source>
</reference>
<gene>
    <name evidence="1" type="ORF">AAFC00_003645</name>
</gene>
<proteinExistence type="predicted"/>
<accession>A0ABR3PEW3</accession>
<evidence type="ECO:0000313" key="2">
    <source>
        <dbReference type="Proteomes" id="UP001562354"/>
    </source>
</evidence>